<feature type="region of interest" description="Disordered" evidence="1">
    <location>
        <begin position="174"/>
        <end position="275"/>
    </location>
</feature>
<protein>
    <recommendedName>
        <fullName evidence="4">Histone H1-like nucleoprotein HC2</fullName>
    </recommendedName>
</protein>
<sequence length="275" mass="28354">MLRDAVRGVVVVAAEFAEEAGRRVLGAAEGLLQRGGVDVAAVEARLGGQFPPSAEQLRLVVTEAVTAGRAGVDLVTGVARSEAEQLFERVGDQVMKVGVVLSFLESKLREVHEDEQPPASKPEGRAGGLFEAGWESAEPATGWAEPDAEWAFVPEEPFEPEGFAGSADFTALGDAAGEAPAKKSPAKRAAKSTAAKKTAAKKTTAKKTAAEKPEAKKASAGKTTAKRTTAKRTVARQSAAGAAPAAGRKAAAKKTVVRKSTGGAGRAARRKDADD</sequence>
<evidence type="ECO:0000313" key="3">
    <source>
        <dbReference type="Proteomes" id="UP001206483"/>
    </source>
</evidence>
<dbReference type="EMBL" id="JAMZDX010000001">
    <property type="protein sequence ID" value="MCP2308193.1"/>
    <property type="molecule type" value="Genomic_DNA"/>
</dbReference>
<feature type="compositionally biased region" description="Low complexity" evidence="1">
    <location>
        <begin position="235"/>
        <end position="249"/>
    </location>
</feature>
<accession>A0ABT1ISS4</accession>
<evidence type="ECO:0000313" key="2">
    <source>
        <dbReference type="EMBL" id="MCP2308193.1"/>
    </source>
</evidence>
<keyword evidence="3" id="KW-1185">Reference proteome</keyword>
<evidence type="ECO:0000256" key="1">
    <source>
        <dbReference type="SAM" id="MobiDB-lite"/>
    </source>
</evidence>
<comment type="caution">
    <text evidence="2">The sequence shown here is derived from an EMBL/GenBank/DDBJ whole genome shotgun (WGS) entry which is preliminary data.</text>
</comment>
<feature type="compositionally biased region" description="Basic and acidic residues" evidence="1">
    <location>
        <begin position="208"/>
        <end position="217"/>
    </location>
</feature>
<feature type="compositionally biased region" description="Basic residues" evidence="1">
    <location>
        <begin position="224"/>
        <end position="234"/>
    </location>
</feature>
<gene>
    <name evidence="2" type="ORF">FHR36_001285</name>
</gene>
<evidence type="ECO:0008006" key="4">
    <source>
        <dbReference type="Google" id="ProtNLM"/>
    </source>
</evidence>
<name>A0ABT1ISS4_9ACTN</name>
<organism evidence="2 3">
    <name type="scientific">Kitasatospora paracochleata</name>
    <dbReference type="NCBI Taxonomy" id="58354"/>
    <lineage>
        <taxon>Bacteria</taxon>
        <taxon>Bacillati</taxon>
        <taxon>Actinomycetota</taxon>
        <taxon>Actinomycetes</taxon>
        <taxon>Kitasatosporales</taxon>
        <taxon>Streptomycetaceae</taxon>
        <taxon>Kitasatospora</taxon>
    </lineage>
</organism>
<reference evidence="2 3" key="1">
    <citation type="submission" date="2022-06" db="EMBL/GenBank/DDBJ databases">
        <title>Sequencing the genomes of 1000 actinobacteria strains.</title>
        <authorList>
            <person name="Klenk H.-P."/>
        </authorList>
    </citation>
    <scope>NUCLEOTIDE SEQUENCE [LARGE SCALE GENOMIC DNA]</scope>
    <source>
        <strain evidence="2 3">DSM 41656</strain>
    </source>
</reference>
<dbReference type="RefSeq" id="WP_253794536.1">
    <property type="nucleotide sequence ID" value="NZ_BAAAUB010000027.1"/>
</dbReference>
<dbReference type="Proteomes" id="UP001206483">
    <property type="component" value="Unassembled WGS sequence"/>
</dbReference>
<proteinExistence type="predicted"/>